<protein>
    <submittedName>
        <fullName evidence="2">Uncharacterized protein</fullName>
    </submittedName>
</protein>
<dbReference type="PANTHER" id="PTHR48226:SF1">
    <property type="entry name" value="WAS_WASL-INTERACTING PROTEIN FAMILY MEMBER 1"/>
    <property type="match status" value="1"/>
</dbReference>
<dbReference type="GO" id="GO:0030048">
    <property type="term" value="P:actin filament-based movement"/>
    <property type="evidence" value="ECO:0007669"/>
    <property type="project" value="TreeGrafter"/>
</dbReference>
<feature type="region of interest" description="Disordered" evidence="1">
    <location>
        <begin position="1"/>
        <end position="48"/>
    </location>
</feature>
<dbReference type="InterPro" id="IPR053099">
    <property type="entry name" value="WAS/WASL-interacting_domain"/>
</dbReference>
<dbReference type="Gene3D" id="3.30.160.60">
    <property type="entry name" value="Classic Zinc Finger"/>
    <property type="match status" value="1"/>
</dbReference>
<reference evidence="2" key="1">
    <citation type="submission" date="2022-08" db="UniProtKB">
        <authorList>
            <consortium name="EnsemblMetazoa"/>
        </authorList>
    </citation>
    <scope>IDENTIFICATION</scope>
    <source>
        <strain evidence="2">EBRO</strain>
    </source>
</reference>
<dbReference type="PROSITE" id="PS00028">
    <property type="entry name" value="ZINC_FINGER_C2H2_1"/>
    <property type="match status" value="1"/>
</dbReference>
<feature type="compositionally biased region" description="Basic and acidic residues" evidence="1">
    <location>
        <begin position="222"/>
        <end position="244"/>
    </location>
</feature>
<organism evidence="2">
    <name type="scientific">Anopheles atroparvus</name>
    <name type="common">European mosquito</name>
    <dbReference type="NCBI Taxonomy" id="41427"/>
    <lineage>
        <taxon>Eukaryota</taxon>
        <taxon>Metazoa</taxon>
        <taxon>Ecdysozoa</taxon>
        <taxon>Arthropoda</taxon>
        <taxon>Hexapoda</taxon>
        <taxon>Insecta</taxon>
        <taxon>Pterygota</taxon>
        <taxon>Neoptera</taxon>
        <taxon>Endopterygota</taxon>
        <taxon>Diptera</taxon>
        <taxon>Nematocera</taxon>
        <taxon>Culicoidea</taxon>
        <taxon>Culicidae</taxon>
        <taxon>Anophelinae</taxon>
        <taxon>Anopheles</taxon>
    </lineage>
</organism>
<dbReference type="AlphaFoldDB" id="A0A182IUX7"/>
<proteinExistence type="predicted"/>
<accession>A0A182IUX7</accession>
<feature type="compositionally biased region" description="Gly residues" evidence="1">
    <location>
        <begin position="12"/>
        <end position="42"/>
    </location>
</feature>
<feature type="region of interest" description="Disordered" evidence="1">
    <location>
        <begin position="187"/>
        <end position="300"/>
    </location>
</feature>
<evidence type="ECO:0000256" key="1">
    <source>
        <dbReference type="SAM" id="MobiDB-lite"/>
    </source>
</evidence>
<feature type="compositionally biased region" description="Gly residues" evidence="1">
    <location>
        <begin position="246"/>
        <end position="264"/>
    </location>
</feature>
<sequence>MASRNLVSSDGGAKGGTGAAGGSGGQLLPGGGAAGGLGGGLQHEGSTEDIERQLAALAQYSDSDSESLEELDECENIEVADRAGAGYTDPTLDTTIRYTICLFCKKPFQLKKELKKHLFEHMKNLKPMKEKKIVEKKFKCHKCFKTYTEKARAEKHMTKCKKVSKLLLDMSNTGDGRILGGSEYEAAVSERSNKSSMKSAGKFREPTSPRSLVFDPDACSDSDERWANERRERNQVVHFDERTTKGGNGSGGGGGGGGGGGAGTGSSDESPTSPGTGGHFQKCSLRHAAPVECDELNAKT</sequence>
<dbReference type="EnsemblMetazoa" id="AATE005955-RA">
    <property type="protein sequence ID" value="AATE005955-PA.1"/>
    <property type="gene ID" value="AATE005955"/>
</dbReference>
<dbReference type="InterPro" id="IPR013087">
    <property type="entry name" value="Znf_C2H2_type"/>
</dbReference>
<evidence type="ECO:0000313" key="2">
    <source>
        <dbReference type="EnsemblMetazoa" id="AATE005955-PA.1"/>
    </source>
</evidence>
<dbReference type="PANTHER" id="PTHR48226">
    <property type="entry name" value="OS06G0326200 PROTEIN"/>
    <property type="match status" value="1"/>
</dbReference>
<dbReference type="VEuPathDB" id="VectorBase:AATE005955"/>
<dbReference type="GO" id="GO:0005884">
    <property type="term" value="C:actin filament"/>
    <property type="evidence" value="ECO:0007669"/>
    <property type="project" value="TreeGrafter"/>
</dbReference>
<name>A0A182IUX7_ANOAO</name>